<gene>
    <name evidence="2" type="ORF">AWU65_03315</name>
</gene>
<dbReference type="Proteomes" id="UP000076796">
    <property type="component" value="Unassembled WGS sequence"/>
</dbReference>
<comment type="caution">
    <text evidence="2">The sequence shown here is derived from an EMBL/GenBank/DDBJ whole genome shotgun (WGS) entry which is preliminary data.</text>
</comment>
<protein>
    <recommendedName>
        <fullName evidence="1">DNA methylase adenine-specific domain-containing protein</fullName>
    </recommendedName>
</protein>
<keyword evidence="3" id="KW-1185">Reference proteome</keyword>
<proteinExistence type="predicted"/>
<organism evidence="2 3">
    <name type="scientific">Paenibacillus glucanolyticus</name>
    <dbReference type="NCBI Taxonomy" id="59843"/>
    <lineage>
        <taxon>Bacteria</taxon>
        <taxon>Bacillati</taxon>
        <taxon>Bacillota</taxon>
        <taxon>Bacilli</taxon>
        <taxon>Bacillales</taxon>
        <taxon>Paenibacillaceae</taxon>
        <taxon>Paenibacillus</taxon>
    </lineage>
</organism>
<sequence>MSTNYKMERFSMEQLIDLHRNVHTYAIPINGLPLSHSEVFEKRGWLLPYLFSYDDLLWGRWTYWSDILLKGTLIGSGPIPQIQWSDMGSTGVENTKKMFAKCLHHNEATIENFADWLLWGLACSDDVPVVSERLNEHYYRTFDIFPVLDNPYDYLSHLLCEQSGKGYKAALGYYPTPFHVTRMMVDFVHSNEEPEKMKRQTVNDPCVGCGAMLLPASNYYLRGTGQDISSIAVRLCKIQMNFYAPWYAKPGNIEGFEEETKPIELIINPADSRGEEGQFSFAF</sequence>
<dbReference type="OrthoDB" id="2586429at2"/>
<evidence type="ECO:0000313" key="3">
    <source>
        <dbReference type="Proteomes" id="UP000076796"/>
    </source>
</evidence>
<name>A0A163GKR5_9BACL</name>
<dbReference type="SUPFAM" id="SSF53335">
    <property type="entry name" value="S-adenosyl-L-methionine-dependent methyltransferases"/>
    <property type="match status" value="1"/>
</dbReference>
<dbReference type="InterPro" id="IPR003356">
    <property type="entry name" value="DNA_methylase_A-5"/>
</dbReference>
<dbReference type="InterPro" id="IPR029063">
    <property type="entry name" value="SAM-dependent_MTases_sf"/>
</dbReference>
<dbReference type="EMBL" id="LWMH01000001">
    <property type="protein sequence ID" value="KZS45024.1"/>
    <property type="molecule type" value="Genomic_DNA"/>
</dbReference>
<accession>A0A163GKR5</accession>
<dbReference type="RefSeq" id="WP_063477528.1">
    <property type="nucleotide sequence ID" value="NZ_JBCMWP010000019.1"/>
</dbReference>
<dbReference type="AlphaFoldDB" id="A0A163GKR5"/>
<evidence type="ECO:0000259" key="1">
    <source>
        <dbReference type="Pfam" id="PF02384"/>
    </source>
</evidence>
<dbReference type="GO" id="GO:0003677">
    <property type="term" value="F:DNA binding"/>
    <property type="evidence" value="ECO:0007669"/>
    <property type="project" value="InterPro"/>
</dbReference>
<feature type="domain" description="DNA methylase adenine-specific" evidence="1">
    <location>
        <begin position="152"/>
        <end position="240"/>
    </location>
</feature>
<evidence type="ECO:0000313" key="2">
    <source>
        <dbReference type="EMBL" id="KZS45024.1"/>
    </source>
</evidence>
<dbReference type="GO" id="GO:0008170">
    <property type="term" value="F:N-methyltransferase activity"/>
    <property type="evidence" value="ECO:0007669"/>
    <property type="project" value="InterPro"/>
</dbReference>
<dbReference type="Pfam" id="PF02384">
    <property type="entry name" value="N6_Mtase"/>
    <property type="match status" value="1"/>
</dbReference>
<dbReference type="Gene3D" id="3.40.50.150">
    <property type="entry name" value="Vaccinia Virus protein VP39"/>
    <property type="match status" value="1"/>
</dbReference>
<reference evidence="2" key="1">
    <citation type="journal article" date="2016" name="Genome Announc.">
        <title>Draft genomes of two strains of Paenibacillus glucanolyticus with capability to degrade lignocellulose.</title>
        <authorList>
            <person name="Mathews S.L."/>
            <person name="Pawlak J."/>
            <person name="Grunden A.M."/>
        </authorList>
    </citation>
    <scope>NUCLEOTIDE SEQUENCE [LARGE SCALE GENOMIC DNA]</scope>
    <source>
        <strain evidence="2">SLM1</strain>
    </source>
</reference>